<reference evidence="2" key="1">
    <citation type="submission" date="2020-02" db="EMBL/GenBank/DDBJ databases">
        <authorList>
            <person name="Meier V. D."/>
        </authorList>
    </citation>
    <scope>NUCLEOTIDE SEQUENCE</scope>
    <source>
        <strain evidence="2">AVDCRST_MAG13</strain>
    </source>
</reference>
<sequence>GPGPHPGGRAAARLHARPGRDGRARRRLLPARRARHAVRRPRAGGRGPRPALRPLARADRAGLRRGPLLLAPGLSGAGHRLPGVGPAGERVGPVRHGRLGDRLLRRLGERHLVRAGRGAHPRPRRRPRARARPRAGHLARVPHRLAVAVLDAAGDARLHLARPLAPQRGSGM</sequence>
<name>A0A6J4SAY9_9ACTN</name>
<feature type="region of interest" description="Disordered" evidence="1">
    <location>
        <begin position="72"/>
        <end position="95"/>
    </location>
</feature>
<gene>
    <name evidence="2" type="ORF">AVDCRST_MAG13-1567</name>
</gene>
<feature type="compositionally biased region" description="Basic residues" evidence="1">
    <location>
        <begin position="12"/>
        <end position="43"/>
    </location>
</feature>
<proteinExistence type="predicted"/>
<protein>
    <submittedName>
        <fullName evidence="2">Uncharacterized protein</fullName>
    </submittedName>
</protein>
<evidence type="ECO:0000313" key="2">
    <source>
        <dbReference type="EMBL" id="CAA9487824.1"/>
    </source>
</evidence>
<feature type="region of interest" description="Disordered" evidence="1">
    <location>
        <begin position="114"/>
        <end position="137"/>
    </location>
</feature>
<accession>A0A6J4SAY9</accession>
<feature type="non-terminal residue" evidence="2">
    <location>
        <position position="1"/>
    </location>
</feature>
<evidence type="ECO:0000256" key="1">
    <source>
        <dbReference type="SAM" id="MobiDB-lite"/>
    </source>
</evidence>
<feature type="non-terminal residue" evidence="2">
    <location>
        <position position="172"/>
    </location>
</feature>
<dbReference type="EMBL" id="CADCVO010000245">
    <property type="protein sequence ID" value="CAA9487824.1"/>
    <property type="molecule type" value="Genomic_DNA"/>
</dbReference>
<feature type="region of interest" description="Disordered" evidence="1">
    <location>
        <begin position="1"/>
        <end position="59"/>
    </location>
</feature>
<dbReference type="AlphaFoldDB" id="A0A6J4SAY9"/>
<organism evidence="2">
    <name type="scientific">uncultured Solirubrobacteraceae bacterium</name>
    <dbReference type="NCBI Taxonomy" id="1162706"/>
    <lineage>
        <taxon>Bacteria</taxon>
        <taxon>Bacillati</taxon>
        <taxon>Actinomycetota</taxon>
        <taxon>Thermoleophilia</taxon>
        <taxon>Solirubrobacterales</taxon>
        <taxon>Solirubrobacteraceae</taxon>
        <taxon>environmental samples</taxon>
    </lineage>
</organism>